<reference evidence="10 11" key="1">
    <citation type="submission" date="2021-07" db="EMBL/GenBank/DDBJ databases">
        <title>Genome data of Colletotrichum spaethianum.</title>
        <authorList>
            <person name="Utami Y.D."/>
            <person name="Hiruma K."/>
        </authorList>
    </citation>
    <scope>NUCLEOTIDE SEQUENCE [LARGE SCALE GENOMIC DNA]</scope>
    <source>
        <strain evidence="10 11">MAFF 242679</strain>
    </source>
</reference>
<dbReference type="Pfam" id="PF02801">
    <property type="entry name" value="Ketoacyl-synt_C"/>
    <property type="match status" value="1"/>
</dbReference>
<organism evidence="10 11">
    <name type="scientific">Colletotrichum liriopes</name>
    <dbReference type="NCBI Taxonomy" id="708192"/>
    <lineage>
        <taxon>Eukaryota</taxon>
        <taxon>Fungi</taxon>
        <taxon>Dikarya</taxon>
        <taxon>Ascomycota</taxon>
        <taxon>Pezizomycotina</taxon>
        <taxon>Sordariomycetes</taxon>
        <taxon>Hypocreomycetidae</taxon>
        <taxon>Glomerellales</taxon>
        <taxon>Glomerellaceae</taxon>
        <taxon>Colletotrichum</taxon>
        <taxon>Colletotrichum spaethianum species complex</taxon>
    </lineage>
</organism>
<gene>
    <name evidence="10" type="ORF">ColLi_03606</name>
</gene>
<keyword evidence="4" id="KW-0560">Oxidoreductase</keyword>
<dbReference type="Pfam" id="PF14765">
    <property type="entry name" value="PS-DH"/>
    <property type="match status" value="1"/>
</dbReference>
<dbReference type="InterPro" id="IPR001227">
    <property type="entry name" value="Ac_transferase_dom_sf"/>
</dbReference>
<dbReference type="InterPro" id="IPR020841">
    <property type="entry name" value="PKS_Beta-ketoAc_synthase_dom"/>
</dbReference>
<dbReference type="InterPro" id="IPR020843">
    <property type="entry name" value="ER"/>
</dbReference>
<protein>
    <submittedName>
        <fullName evidence="10">Highly reducing polyketide synthase azaB</fullName>
    </submittedName>
</protein>
<dbReference type="Gene3D" id="3.90.180.10">
    <property type="entry name" value="Medium-chain alcohol dehydrogenases, catalytic domain"/>
    <property type="match status" value="1"/>
</dbReference>
<dbReference type="GO" id="GO:0016491">
    <property type="term" value="F:oxidoreductase activity"/>
    <property type="evidence" value="ECO:0007669"/>
    <property type="project" value="UniProtKB-KW"/>
</dbReference>
<dbReference type="Gene3D" id="3.30.70.3290">
    <property type="match status" value="1"/>
</dbReference>
<dbReference type="FunFam" id="3.40.366.10:FF:000002">
    <property type="entry name" value="Probable polyketide synthase 2"/>
    <property type="match status" value="1"/>
</dbReference>
<keyword evidence="1" id="KW-0596">Phosphopantetheine</keyword>
<dbReference type="InterPro" id="IPR016036">
    <property type="entry name" value="Malonyl_transacylase_ACP-bd"/>
</dbReference>
<dbReference type="InterPro" id="IPR020807">
    <property type="entry name" value="PKS_DH"/>
</dbReference>
<feature type="region of interest" description="C-terminal hotdog fold" evidence="7">
    <location>
        <begin position="881"/>
        <end position="1029"/>
    </location>
</feature>
<evidence type="ECO:0000256" key="4">
    <source>
        <dbReference type="ARBA" id="ARBA00023002"/>
    </source>
</evidence>
<dbReference type="InterPro" id="IPR029063">
    <property type="entry name" value="SAM-dependent_MTases_sf"/>
</dbReference>
<dbReference type="FunFam" id="3.40.50.720:FF:000209">
    <property type="entry name" value="Polyketide synthase Pks12"/>
    <property type="match status" value="1"/>
</dbReference>
<evidence type="ECO:0000313" key="10">
    <source>
        <dbReference type="EMBL" id="GJC80768.1"/>
    </source>
</evidence>
<comment type="caution">
    <text evidence="10">The sequence shown here is derived from an EMBL/GenBank/DDBJ whole genome shotgun (WGS) entry which is preliminary data.</text>
</comment>
<dbReference type="InterPro" id="IPR049552">
    <property type="entry name" value="PKS_DH_N"/>
</dbReference>
<dbReference type="InterPro" id="IPR014030">
    <property type="entry name" value="Ketoacyl_synth_N"/>
</dbReference>
<dbReference type="SMART" id="SM00826">
    <property type="entry name" value="PKS_DH"/>
    <property type="match status" value="1"/>
</dbReference>
<evidence type="ECO:0000313" key="11">
    <source>
        <dbReference type="Proteomes" id="UP001055172"/>
    </source>
</evidence>
<dbReference type="InterPro" id="IPR049551">
    <property type="entry name" value="PKS_DH_C"/>
</dbReference>
<dbReference type="Pfam" id="PF21089">
    <property type="entry name" value="PKS_DH_N"/>
    <property type="match status" value="1"/>
</dbReference>
<keyword evidence="3" id="KW-0808">Transferase</keyword>
<dbReference type="SUPFAM" id="SSF55048">
    <property type="entry name" value="Probable ACP-binding domain of malonyl-CoA ACP transacylase"/>
    <property type="match status" value="1"/>
</dbReference>
<dbReference type="CDD" id="cd05195">
    <property type="entry name" value="enoyl_red"/>
    <property type="match status" value="1"/>
</dbReference>
<evidence type="ECO:0000256" key="6">
    <source>
        <dbReference type="ARBA" id="ARBA00023315"/>
    </source>
</evidence>
<dbReference type="InterPro" id="IPR014031">
    <property type="entry name" value="Ketoacyl_synth_C"/>
</dbReference>
<dbReference type="Gene3D" id="3.40.50.150">
    <property type="entry name" value="Vaccinia Virus protein VP39"/>
    <property type="match status" value="1"/>
</dbReference>
<dbReference type="SMART" id="SM00825">
    <property type="entry name" value="PKS_KS"/>
    <property type="match status" value="1"/>
</dbReference>
<evidence type="ECO:0000256" key="7">
    <source>
        <dbReference type="PROSITE-ProRule" id="PRU01363"/>
    </source>
</evidence>
<dbReference type="Pfam" id="PF00109">
    <property type="entry name" value="ketoacyl-synt"/>
    <property type="match status" value="1"/>
</dbReference>
<dbReference type="InterPro" id="IPR042104">
    <property type="entry name" value="PKS_dehydratase_sf"/>
</dbReference>
<accession>A0AA37GI83</accession>
<dbReference type="InterPro" id="IPR050091">
    <property type="entry name" value="PKS_NRPS_Biosynth_Enz"/>
</dbReference>
<dbReference type="InterPro" id="IPR013217">
    <property type="entry name" value="Methyltransf_12"/>
</dbReference>
<dbReference type="SUPFAM" id="SSF53901">
    <property type="entry name" value="Thiolase-like"/>
    <property type="match status" value="1"/>
</dbReference>
<dbReference type="Gene3D" id="3.10.129.110">
    <property type="entry name" value="Polyketide synthase dehydratase"/>
    <property type="match status" value="1"/>
</dbReference>
<evidence type="ECO:0000256" key="3">
    <source>
        <dbReference type="ARBA" id="ARBA00022679"/>
    </source>
</evidence>
<feature type="domain" description="Ketosynthase family 3 (KS3)" evidence="8">
    <location>
        <begin position="1"/>
        <end position="232"/>
    </location>
</feature>
<dbReference type="SMART" id="SM00827">
    <property type="entry name" value="PKS_AT"/>
    <property type="match status" value="1"/>
</dbReference>
<dbReference type="Pfam" id="PF00107">
    <property type="entry name" value="ADH_zinc_N"/>
    <property type="match status" value="1"/>
</dbReference>
<dbReference type="InterPro" id="IPR049900">
    <property type="entry name" value="PKS_mFAS_DH"/>
</dbReference>
<dbReference type="SUPFAM" id="SSF53335">
    <property type="entry name" value="S-adenosyl-L-methionine-dependent methyltransferases"/>
    <property type="match status" value="1"/>
</dbReference>
<evidence type="ECO:0000256" key="2">
    <source>
        <dbReference type="ARBA" id="ARBA00022553"/>
    </source>
</evidence>
<evidence type="ECO:0000256" key="5">
    <source>
        <dbReference type="ARBA" id="ARBA00023268"/>
    </source>
</evidence>
<feature type="active site" description="Proton acceptor; for dehydratase activity" evidence="7">
    <location>
        <position position="759"/>
    </location>
</feature>
<dbReference type="InterPro" id="IPR056501">
    <property type="entry name" value="NAD-bd_HRPKS_sdrA"/>
</dbReference>
<name>A0AA37GI83_9PEZI</name>
<dbReference type="Gene3D" id="3.40.47.10">
    <property type="match status" value="1"/>
</dbReference>
<dbReference type="Gene3D" id="3.40.366.10">
    <property type="entry name" value="Malonyl-Coenzyme A Acyl Carrier Protein, domain 2"/>
    <property type="match status" value="1"/>
</dbReference>
<dbReference type="InterPro" id="IPR016039">
    <property type="entry name" value="Thiolase-like"/>
</dbReference>
<dbReference type="InterPro" id="IPR013149">
    <property type="entry name" value="ADH-like_C"/>
</dbReference>
<keyword evidence="6" id="KW-0012">Acyltransferase</keyword>
<dbReference type="Proteomes" id="UP001055172">
    <property type="component" value="Unassembled WGS sequence"/>
</dbReference>
<keyword evidence="5" id="KW-0511">Multifunctional enzyme</keyword>
<dbReference type="Gene3D" id="3.40.50.720">
    <property type="entry name" value="NAD(P)-binding Rossmann-like Domain"/>
    <property type="match status" value="1"/>
</dbReference>
<evidence type="ECO:0000256" key="1">
    <source>
        <dbReference type="ARBA" id="ARBA00022450"/>
    </source>
</evidence>
<dbReference type="GO" id="GO:0006633">
    <property type="term" value="P:fatty acid biosynthetic process"/>
    <property type="evidence" value="ECO:0007669"/>
    <property type="project" value="TreeGrafter"/>
</dbReference>
<feature type="domain" description="PKS/mFAS DH" evidence="9">
    <location>
        <begin position="727"/>
        <end position="1029"/>
    </location>
</feature>
<dbReference type="GO" id="GO:0044550">
    <property type="term" value="P:secondary metabolite biosynthetic process"/>
    <property type="evidence" value="ECO:0007669"/>
    <property type="project" value="TreeGrafter"/>
</dbReference>
<dbReference type="SUPFAM" id="SSF52151">
    <property type="entry name" value="FabD/lysophospholipase-like"/>
    <property type="match status" value="1"/>
</dbReference>
<keyword evidence="11" id="KW-1185">Reference proteome</keyword>
<dbReference type="InterPro" id="IPR014043">
    <property type="entry name" value="Acyl_transferase_dom"/>
</dbReference>
<dbReference type="PANTHER" id="PTHR43775:SF29">
    <property type="entry name" value="ASPERFURANONE POLYKETIDE SYNTHASE AFOG-RELATED"/>
    <property type="match status" value="1"/>
</dbReference>
<dbReference type="PROSITE" id="PS52004">
    <property type="entry name" value="KS3_2"/>
    <property type="match status" value="1"/>
</dbReference>
<dbReference type="Pfam" id="PF08242">
    <property type="entry name" value="Methyltransf_12"/>
    <property type="match status" value="1"/>
</dbReference>
<dbReference type="PANTHER" id="PTHR43775">
    <property type="entry name" value="FATTY ACID SYNTHASE"/>
    <property type="match status" value="1"/>
</dbReference>
<dbReference type="GO" id="GO:0004312">
    <property type="term" value="F:fatty acid synthase activity"/>
    <property type="evidence" value="ECO:0007669"/>
    <property type="project" value="TreeGrafter"/>
</dbReference>
<dbReference type="InterPro" id="IPR011032">
    <property type="entry name" value="GroES-like_sf"/>
</dbReference>
<sequence length="1886" mass="207448">MSIVGASNLLLNPDPFIVMSGLGVLGADGRCYAWDSRANGYGRGDGIATLLLKSLRDALADGDPVHAVIRETAVNQDGKTPTITSPSSDAQEELIRACYQRAGLDPSKTPYVEAHMTGTPTGDPIEASAISRVFSLARSTDDPVLVGSIKTNLGHLEASSGIAGVIKAIMMVKHGIIPPSLNYEKANPKIDMQALKVKVPLTVQDWPQGMPRRVSVNNYGYGGTNGHVIIDGLAEHLIEFQCKSSESNEPQLMVLSSKDSSITSQMLGNLKAYLEAQKSSGVYVNLNNLAYTLESRRSHFPWRVAISSLNSQQDLIRALEDPANQTITLAKDAPRIGFVFNGQGAQWHAMGRELIPVYPVFREALLHADVSLAYYGADWSLLEELQRDAKSTRVNEPRLSQPVCVALQICLVDLLRSWGVNPSAVTSHSSGEIAAAYAAGALTFEEALGVAYFRGALTEKYQAASTGPGSMMAVGLGSDDAWSYLSKHGVEKSVVTVACVNSLSSVTLSGDLEAIERLEKQLAQDQIFARRLKVKSAYHSHHMLPMAGEYLSALKNIIEPKLKWNKMIYSSPVIGDLIESPEQLGPQHWVNNLLWPVLFSQSFEKMCVHDAAGSQSNVDFILEVGPHSALAGPIRQISKTAALKDKSLPYASCLLRGQNAVVAIQTAVGSLWSRGYPVDLAAVNCQNDRGDYNVIADLPSYPWNHSKSYWLEPRINVAHRKRKHVRHELLGLLLSSPANTSPTWRHFLKPSELPWLRDHLVQSDIVYPGAGGIAMAIEAIKQFSQSAQDSIDGYCLKDIEISNALVIPDTDGGIEVQLCLHPCDGKNLEPGWYEFSLKSPSSDGESWTEHIHGYVSERRKEKTLLAPIATTVLPRIGEDYVRQVDADDLFSRLRKLGLQHGPSFQNMLKIHGKDSGSRFQFHIADAKSNSSHVLHPTTLDSIFQGAYAALSPEAYQNAMVIPRSIEEVFVACSIASSPGTQLESVATIIKQDKSGFRSSIATHDPQNPETIILDVKGLYCQAVGGSVQDQSSQDAPKLLFQMLWHPDLSLMPAEALKKPLTYKADEHELSINKKLIRAAWYFISDAIQDLSSDEQALADMEWHHKALHRWMLSRYEAGLAGTLARGSASWARTSKGMKHMFFDEVASQSVNGRLLCRIGQNLSKILRKQAAPLELMMEENLLYEFYEKALRCNRSYAQVQKLVHLYSMKNPRSNVLEIGGGTGGCTGSVLKGLTEDTPDGRPRFSSYTFTDVSAGFFEAAAKKFSEYGDMVSYRKLDIEVDPTEQSFKAGSYDLIIACQVLHATKNMEKTMQNVRKLLKPGGKLILVETTKDTLDVQLVFGTLPGWWLGEERKNGPNLTLEHWGRVLRNSGFDGINIDVRDMEDDDNYSFSVMVSTAAAPTSFPSEAYILSAAEKFPNDWMCGLQKAIETKTGASTVVVDWNKTDTTDKVCIMLVEMVAPLLRHLTNDEFERIQRLLTTARGVLWVTQGGLIHGGEPDLALHWGLLRTLRMEDAGRRYISLDLDSAEATWSDKNATFIADVFKHTFNLNMKPQDIDCEYAAQNSLVYVSRIYNDELSNTSLAPKDYEPEPKLKEFTAEDSTSNLQMEVGTPGLLDTLRFREVESVQGLLAVGQIEIEPRAFGLNFRDVLVALGQLDETIMGYECSGVVTRLGPDARKDSGLKVGDRVCAILRGNWSTRVLINWPCAIRIPDSMSFEEAATVPMVFATAYHGLYDIGRLTKGDTVLIHAATGGVGQAGIMLAQHRGAEIFVTVGSEAKRDFVMKQFGIAKDHIFSSRDTSFGPAIMAATGGRGIDVVLNSLSGPLLKESWDCVARFGRFVEIGKRDMEAAKALDMSHFRRAASFAAVDLFQLGKYKGLVLQGFFKKS</sequence>
<feature type="active site" description="Proton donor; for dehydratase activity" evidence="7">
    <location>
        <position position="940"/>
    </location>
</feature>
<dbReference type="CDD" id="cd00833">
    <property type="entry name" value="PKS"/>
    <property type="match status" value="1"/>
</dbReference>
<dbReference type="InterPro" id="IPR013154">
    <property type="entry name" value="ADH-like_N"/>
</dbReference>
<dbReference type="PROSITE" id="PS52019">
    <property type="entry name" value="PKS_MFAS_DH"/>
    <property type="match status" value="1"/>
</dbReference>
<dbReference type="InterPro" id="IPR036291">
    <property type="entry name" value="NAD(P)-bd_dom_sf"/>
</dbReference>
<dbReference type="InterPro" id="IPR016035">
    <property type="entry name" value="Acyl_Trfase/lysoPLipase"/>
</dbReference>
<dbReference type="Pfam" id="PF00698">
    <property type="entry name" value="Acyl_transf_1"/>
    <property type="match status" value="1"/>
</dbReference>
<keyword evidence="2" id="KW-0597">Phosphoprotein</keyword>
<evidence type="ECO:0000259" key="8">
    <source>
        <dbReference type="PROSITE" id="PS52004"/>
    </source>
</evidence>
<dbReference type="EMBL" id="BPPX01000006">
    <property type="protein sequence ID" value="GJC80768.1"/>
    <property type="molecule type" value="Genomic_DNA"/>
</dbReference>
<dbReference type="SUPFAM" id="SSF50129">
    <property type="entry name" value="GroES-like"/>
    <property type="match status" value="1"/>
</dbReference>
<feature type="region of interest" description="N-terminal hotdog fold" evidence="7">
    <location>
        <begin position="727"/>
        <end position="862"/>
    </location>
</feature>
<dbReference type="Pfam" id="PF16197">
    <property type="entry name" value="KAsynt_C_assoc"/>
    <property type="match status" value="1"/>
</dbReference>
<proteinExistence type="predicted"/>
<dbReference type="InterPro" id="IPR032821">
    <property type="entry name" value="PKS_assoc"/>
</dbReference>
<dbReference type="Pfam" id="PF23114">
    <property type="entry name" value="NAD-bd_HRPKS_sdrA"/>
    <property type="match status" value="1"/>
</dbReference>
<dbReference type="SMART" id="SM00829">
    <property type="entry name" value="PKS_ER"/>
    <property type="match status" value="1"/>
</dbReference>
<dbReference type="SUPFAM" id="SSF51735">
    <property type="entry name" value="NAD(P)-binding Rossmann-fold domains"/>
    <property type="match status" value="1"/>
</dbReference>
<dbReference type="GO" id="GO:1901336">
    <property type="term" value="P:lactone biosynthetic process"/>
    <property type="evidence" value="ECO:0007669"/>
    <property type="project" value="UniProtKB-ARBA"/>
</dbReference>
<evidence type="ECO:0000259" key="9">
    <source>
        <dbReference type="PROSITE" id="PS52019"/>
    </source>
</evidence>
<dbReference type="Pfam" id="PF08240">
    <property type="entry name" value="ADH_N"/>
    <property type="match status" value="1"/>
</dbReference>